<accession>A0AAD4XA41</accession>
<dbReference type="EMBL" id="JAJJMB010013564">
    <property type="protein sequence ID" value="KAI3867242.1"/>
    <property type="molecule type" value="Genomic_DNA"/>
</dbReference>
<dbReference type="AlphaFoldDB" id="A0AAD4XA41"/>
<evidence type="ECO:0000313" key="2">
    <source>
        <dbReference type="Proteomes" id="UP001202328"/>
    </source>
</evidence>
<reference evidence="1" key="1">
    <citation type="submission" date="2022-04" db="EMBL/GenBank/DDBJ databases">
        <title>A functionally conserved STORR gene fusion in Papaver species that diverged 16.8 million years ago.</title>
        <authorList>
            <person name="Catania T."/>
        </authorList>
    </citation>
    <scope>NUCLEOTIDE SEQUENCE</scope>
    <source>
        <strain evidence="1">S-188037</strain>
    </source>
</reference>
<gene>
    <name evidence="1" type="ORF">MKW98_001676</name>
</gene>
<organism evidence="1 2">
    <name type="scientific">Papaver atlanticum</name>
    <dbReference type="NCBI Taxonomy" id="357466"/>
    <lineage>
        <taxon>Eukaryota</taxon>
        <taxon>Viridiplantae</taxon>
        <taxon>Streptophyta</taxon>
        <taxon>Embryophyta</taxon>
        <taxon>Tracheophyta</taxon>
        <taxon>Spermatophyta</taxon>
        <taxon>Magnoliopsida</taxon>
        <taxon>Ranunculales</taxon>
        <taxon>Papaveraceae</taxon>
        <taxon>Papaveroideae</taxon>
        <taxon>Papaver</taxon>
    </lineage>
</organism>
<evidence type="ECO:0000313" key="1">
    <source>
        <dbReference type="EMBL" id="KAI3867242.1"/>
    </source>
</evidence>
<proteinExistence type="predicted"/>
<name>A0AAD4XA41_9MAGN</name>
<protein>
    <submittedName>
        <fullName evidence="1">Uncharacterized protein</fullName>
    </submittedName>
</protein>
<comment type="caution">
    <text evidence="1">The sequence shown here is derived from an EMBL/GenBank/DDBJ whole genome shotgun (WGS) entry which is preliminary data.</text>
</comment>
<keyword evidence="2" id="KW-1185">Reference proteome</keyword>
<dbReference type="Proteomes" id="UP001202328">
    <property type="component" value="Unassembled WGS sequence"/>
</dbReference>
<sequence>MDLVGKSDDKVKRGSTTYGFEEGEIVSLDGGAFQAVHSGGKIQLSARDHATLMEILDRRLLKLALPTVARPIMSLEASEDAVAGGVKHSLI</sequence>